<feature type="domain" description="Retrovirus-related Pol polyprotein from transposon TNT 1-94-like beta-barrel" evidence="3">
    <location>
        <begin position="171"/>
        <end position="225"/>
    </location>
</feature>
<proteinExistence type="predicted"/>
<feature type="region of interest" description="Disordered" evidence="2">
    <location>
        <begin position="408"/>
        <end position="435"/>
    </location>
</feature>
<dbReference type="GO" id="GO:0003676">
    <property type="term" value="F:nucleic acid binding"/>
    <property type="evidence" value="ECO:0007669"/>
    <property type="project" value="InterPro"/>
</dbReference>
<dbReference type="EMBL" id="JACGWM010000748">
    <property type="protein sequence ID" value="KAL0299949.1"/>
    <property type="molecule type" value="Genomic_DNA"/>
</dbReference>
<reference evidence="4" key="1">
    <citation type="submission" date="2020-06" db="EMBL/GenBank/DDBJ databases">
        <authorList>
            <person name="Li T."/>
            <person name="Hu X."/>
            <person name="Zhang T."/>
            <person name="Song X."/>
            <person name="Zhang H."/>
            <person name="Dai N."/>
            <person name="Sheng W."/>
            <person name="Hou X."/>
            <person name="Wei L."/>
        </authorList>
    </citation>
    <scope>NUCLEOTIDE SEQUENCE</scope>
    <source>
        <strain evidence="4">KEN8</strain>
        <tissue evidence="4">Leaf</tissue>
    </source>
</reference>
<dbReference type="SUPFAM" id="SSF53098">
    <property type="entry name" value="Ribonuclease H-like"/>
    <property type="match status" value="1"/>
</dbReference>
<gene>
    <name evidence="4" type="ORF">Scaly_3064600</name>
</gene>
<organism evidence="4">
    <name type="scientific">Sesamum calycinum</name>
    <dbReference type="NCBI Taxonomy" id="2727403"/>
    <lineage>
        <taxon>Eukaryota</taxon>
        <taxon>Viridiplantae</taxon>
        <taxon>Streptophyta</taxon>
        <taxon>Embryophyta</taxon>
        <taxon>Tracheophyta</taxon>
        <taxon>Spermatophyta</taxon>
        <taxon>Magnoliopsida</taxon>
        <taxon>eudicotyledons</taxon>
        <taxon>Gunneridae</taxon>
        <taxon>Pentapetalae</taxon>
        <taxon>asterids</taxon>
        <taxon>lamiids</taxon>
        <taxon>Lamiales</taxon>
        <taxon>Pedaliaceae</taxon>
        <taxon>Sesamum</taxon>
    </lineage>
</organism>
<protein>
    <submittedName>
        <fullName evidence="4">Retrovirus-related Pol polyprotein from transposon TNT 1-94</fullName>
    </submittedName>
</protein>
<evidence type="ECO:0000256" key="1">
    <source>
        <dbReference type="ARBA" id="ARBA00022670"/>
    </source>
</evidence>
<feature type="compositionally biased region" description="Basic and acidic residues" evidence="2">
    <location>
        <begin position="153"/>
        <end position="163"/>
    </location>
</feature>
<evidence type="ECO:0000313" key="4">
    <source>
        <dbReference type="EMBL" id="KAL0299949.1"/>
    </source>
</evidence>
<keyword evidence="1" id="KW-0645">Protease</keyword>
<feature type="compositionally biased region" description="Basic and acidic residues" evidence="2">
    <location>
        <begin position="105"/>
        <end position="119"/>
    </location>
</feature>
<comment type="caution">
    <text evidence="4">The sequence shown here is derived from an EMBL/GenBank/DDBJ whole genome shotgun (WGS) entry which is preliminary data.</text>
</comment>
<evidence type="ECO:0000259" key="3">
    <source>
        <dbReference type="Pfam" id="PF22936"/>
    </source>
</evidence>
<feature type="compositionally biased region" description="Basic residues" evidence="2">
    <location>
        <begin position="121"/>
        <end position="133"/>
    </location>
</feature>
<reference evidence="4" key="2">
    <citation type="journal article" date="2024" name="Plant">
        <title>Genomic evolution and insights into agronomic trait innovations of Sesamum species.</title>
        <authorList>
            <person name="Miao H."/>
            <person name="Wang L."/>
            <person name="Qu L."/>
            <person name="Liu H."/>
            <person name="Sun Y."/>
            <person name="Le M."/>
            <person name="Wang Q."/>
            <person name="Wei S."/>
            <person name="Zheng Y."/>
            <person name="Lin W."/>
            <person name="Duan Y."/>
            <person name="Cao H."/>
            <person name="Xiong S."/>
            <person name="Wang X."/>
            <person name="Wei L."/>
            <person name="Li C."/>
            <person name="Ma Q."/>
            <person name="Ju M."/>
            <person name="Zhao R."/>
            <person name="Li G."/>
            <person name="Mu C."/>
            <person name="Tian Q."/>
            <person name="Mei H."/>
            <person name="Zhang T."/>
            <person name="Gao T."/>
            <person name="Zhang H."/>
        </authorList>
    </citation>
    <scope>NUCLEOTIDE SEQUENCE</scope>
    <source>
        <strain evidence="4">KEN8</strain>
    </source>
</reference>
<dbReference type="PANTHER" id="PTHR42648">
    <property type="entry name" value="TRANSPOSASE, PUTATIVE-RELATED"/>
    <property type="match status" value="1"/>
</dbReference>
<dbReference type="InterPro" id="IPR054722">
    <property type="entry name" value="PolX-like_BBD"/>
</dbReference>
<dbReference type="InterPro" id="IPR036875">
    <property type="entry name" value="Znf_CCHC_sf"/>
</dbReference>
<dbReference type="InterPro" id="IPR039537">
    <property type="entry name" value="Retrotran_Ty1/copia-like"/>
</dbReference>
<dbReference type="AlphaFoldDB" id="A0AAW2K071"/>
<dbReference type="GO" id="GO:0008270">
    <property type="term" value="F:zinc ion binding"/>
    <property type="evidence" value="ECO:0007669"/>
    <property type="project" value="InterPro"/>
</dbReference>
<feature type="region of interest" description="Disordered" evidence="2">
    <location>
        <begin position="88"/>
        <end position="133"/>
    </location>
</feature>
<feature type="compositionally biased region" description="Polar residues" evidence="2">
    <location>
        <begin position="164"/>
        <end position="173"/>
    </location>
</feature>
<dbReference type="GO" id="GO:0006508">
    <property type="term" value="P:proteolysis"/>
    <property type="evidence" value="ECO:0007669"/>
    <property type="project" value="UniProtKB-KW"/>
</dbReference>
<dbReference type="Pfam" id="PF22936">
    <property type="entry name" value="Pol_BBD"/>
    <property type="match status" value="1"/>
</dbReference>
<dbReference type="PANTHER" id="PTHR42648:SF28">
    <property type="entry name" value="TRANSPOSON-ENCODED PROTEIN WITH RIBONUCLEASE H-LIKE AND RETROVIRUS ZINC FINGER-LIKE DOMAINS"/>
    <property type="match status" value="1"/>
</dbReference>
<accession>A0AAW2K071</accession>
<dbReference type="GO" id="GO:0008233">
    <property type="term" value="F:peptidase activity"/>
    <property type="evidence" value="ECO:0007669"/>
    <property type="project" value="UniProtKB-KW"/>
</dbReference>
<keyword evidence="1" id="KW-0378">Hydrolase</keyword>
<dbReference type="SUPFAM" id="SSF57756">
    <property type="entry name" value="Retrovirus zinc finger-like domains"/>
    <property type="match status" value="1"/>
</dbReference>
<evidence type="ECO:0000256" key="2">
    <source>
        <dbReference type="SAM" id="MobiDB-lite"/>
    </source>
</evidence>
<name>A0AAW2K071_9LAMI</name>
<dbReference type="InterPro" id="IPR012337">
    <property type="entry name" value="RNaseH-like_sf"/>
</dbReference>
<sequence>MDDEDLEELEQRAAGTIHLCLTNEIIYHVMNLKSPGEVWKKLEIQFMSKSIMNKLYLKQRLYGLKMQEGKERIKIDEITAALLAHNPRKQNAGKSSHGDSLYVKGNHDRGWKSEKEGSGKRNSRSKSRGRKAIHYYMCKEPGHMKRGCPKLKKQADEKHDDSSKSANVASNSGSVYSGDDRCCNIVGVGDVRTKMYDGTVRTLSDVRHIQDLKKNLISLGTLHKNIPKVDRKTIRIVKGALTVMKGKITAGNIYKLLGNTVKSEVFAKFKPWKAKVENQTCRKIKYLRSNNGTEYTGSQFQKFWLPKSFWAEVVSMACYLINRSPRASLTGKVAEKVWTGNQVNFDHLRIFGCSAYVHVSSDERSKLDRIPNSTSFWPIRKVSKATSFGIQLQGKCSDTLQMELEPHTIATENRGRSHPTSSDPLGTESGGNSTTNELQAYNLARDRQRRTNVKPPSRLGYEGMVSFALLVSGDEPTTFHRAITSQEKEWMGAMVEKMESLHKPNLGTSSAS</sequence>
<feature type="region of interest" description="Disordered" evidence="2">
    <location>
        <begin position="145"/>
        <end position="173"/>
    </location>
</feature>
<feature type="compositionally biased region" description="Polar residues" evidence="2">
    <location>
        <begin position="418"/>
        <end position="435"/>
    </location>
</feature>
<dbReference type="Pfam" id="PF14223">
    <property type="entry name" value="Retrotran_gag_2"/>
    <property type="match status" value="1"/>
</dbReference>